<reference evidence="6 7" key="1">
    <citation type="submission" date="2019-03" db="EMBL/GenBank/DDBJ databases">
        <title>Genomic Encyclopedia of Type Strains, Phase III (KMG-III): the genomes of soil and plant-associated and newly described type strains.</title>
        <authorList>
            <person name="Whitman W."/>
        </authorList>
    </citation>
    <scope>NUCLEOTIDE SEQUENCE [LARGE SCALE GENOMIC DNA]</scope>
    <source>
        <strain evidence="6 7">LMG 29544</strain>
    </source>
</reference>
<dbReference type="EMBL" id="SORE01000017">
    <property type="protein sequence ID" value="TDY43817.1"/>
    <property type="molecule type" value="Genomic_DNA"/>
</dbReference>
<evidence type="ECO:0000256" key="4">
    <source>
        <dbReference type="SAM" id="SignalP"/>
    </source>
</evidence>
<evidence type="ECO:0000256" key="2">
    <source>
        <dbReference type="ARBA" id="ARBA00007639"/>
    </source>
</evidence>
<name>A0A4R8LLD4_9BURK</name>
<accession>A0A4R8LLD4</accession>
<evidence type="ECO:0000313" key="6">
    <source>
        <dbReference type="EMBL" id="TDY43817.1"/>
    </source>
</evidence>
<sequence length="384" mass="41428">MRRSTRFQRASVLAAAAFMLAAPLSAHADYTGAPRTFLFNPAVQIPFSDTAKFKKKPPYVIGFSNAGLGDSWRVVMQQSLMKEASEHPDLIKQLLITNGNMDDAKQAADIQDLISRGVDLLIVSANTQKALDPVVTRAMKQGIPVVMVDRRISSDNFVSFVTGSDAMMGRLWAQWIVEKLHGKGNVIMLAGQAGSSVSADREAAAHQVFSQYPGIKVLDTVYSDWSPVKAKQQMQAMIAKYGHSINAVWCAHGLPVAGSIDAFVAAGFKPGEIPPHTTADLNGPLQLALKYKIPMLEIGYPPSMGSTSLDVALKVLQGQSLPKIYEISPQIALTRGDETASVPHPDQYIDQVVDAKGPPDEIIDSGMGPGYNPSTFKVKLPGEK</sequence>
<dbReference type="Proteomes" id="UP000295509">
    <property type="component" value="Unassembled WGS sequence"/>
</dbReference>
<dbReference type="Gene3D" id="3.40.50.2300">
    <property type="match status" value="2"/>
</dbReference>
<dbReference type="OrthoDB" id="9066846at2"/>
<dbReference type="AlphaFoldDB" id="A0A4R8LLD4"/>
<dbReference type="GO" id="GO:0030246">
    <property type="term" value="F:carbohydrate binding"/>
    <property type="evidence" value="ECO:0007669"/>
    <property type="project" value="UniProtKB-ARBA"/>
</dbReference>
<dbReference type="Pfam" id="PF13407">
    <property type="entry name" value="Peripla_BP_4"/>
    <property type="match status" value="1"/>
</dbReference>
<evidence type="ECO:0000259" key="5">
    <source>
        <dbReference type="Pfam" id="PF13407"/>
    </source>
</evidence>
<keyword evidence="7" id="KW-1185">Reference proteome</keyword>
<feature type="chain" id="PRO_5020506251" evidence="4">
    <location>
        <begin position="29"/>
        <end position="384"/>
    </location>
</feature>
<comment type="subcellular location">
    <subcellularLocation>
        <location evidence="1">Cell envelope</location>
    </subcellularLocation>
</comment>
<keyword evidence="3 4" id="KW-0732">Signal</keyword>
<dbReference type="PANTHER" id="PTHR46847:SF3">
    <property type="entry name" value="GALACTOFURANOSE-BINDING PROTEIN YTFQ"/>
    <property type="match status" value="1"/>
</dbReference>
<dbReference type="InterPro" id="IPR028082">
    <property type="entry name" value="Peripla_BP_I"/>
</dbReference>
<feature type="signal peptide" evidence="4">
    <location>
        <begin position="1"/>
        <end position="28"/>
    </location>
</feature>
<gene>
    <name evidence="6" type="ORF">BX592_11718</name>
</gene>
<comment type="caution">
    <text evidence="6">The sequence shown here is derived from an EMBL/GenBank/DDBJ whole genome shotgun (WGS) entry which is preliminary data.</text>
</comment>
<feature type="domain" description="Periplasmic binding protein" evidence="5">
    <location>
        <begin position="61"/>
        <end position="319"/>
    </location>
</feature>
<evidence type="ECO:0000256" key="3">
    <source>
        <dbReference type="ARBA" id="ARBA00022729"/>
    </source>
</evidence>
<dbReference type="GO" id="GO:0030313">
    <property type="term" value="C:cell envelope"/>
    <property type="evidence" value="ECO:0007669"/>
    <property type="project" value="UniProtKB-SubCell"/>
</dbReference>
<evidence type="ECO:0000313" key="7">
    <source>
        <dbReference type="Proteomes" id="UP000295509"/>
    </source>
</evidence>
<protein>
    <submittedName>
        <fullName evidence="6">Monosaccharide ABC transporter substrate-binding protein (CUT2 family)</fullName>
    </submittedName>
</protein>
<dbReference type="PANTHER" id="PTHR46847">
    <property type="entry name" value="D-ALLOSE-BINDING PERIPLASMIC PROTEIN-RELATED"/>
    <property type="match status" value="1"/>
</dbReference>
<evidence type="ECO:0000256" key="1">
    <source>
        <dbReference type="ARBA" id="ARBA00004196"/>
    </source>
</evidence>
<dbReference type="SUPFAM" id="SSF53822">
    <property type="entry name" value="Periplasmic binding protein-like I"/>
    <property type="match status" value="1"/>
</dbReference>
<dbReference type="CDD" id="cd19996">
    <property type="entry name" value="PBP1_ABC_sugar_binding-like"/>
    <property type="match status" value="1"/>
</dbReference>
<proteinExistence type="inferred from homology"/>
<organism evidence="6 7">
    <name type="scientific">Paraburkholderia rhizosphaerae</name>
    <dbReference type="NCBI Taxonomy" id="480658"/>
    <lineage>
        <taxon>Bacteria</taxon>
        <taxon>Pseudomonadati</taxon>
        <taxon>Pseudomonadota</taxon>
        <taxon>Betaproteobacteria</taxon>
        <taxon>Burkholderiales</taxon>
        <taxon>Burkholderiaceae</taxon>
        <taxon>Paraburkholderia</taxon>
    </lineage>
</organism>
<dbReference type="RefSeq" id="WP_134194197.1">
    <property type="nucleotide sequence ID" value="NZ_JBHLUW010000016.1"/>
</dbReference>
<dbReference type="InterPro" id="IPR025997">
    <property type="entry name" value="SBP_2_dom"/>
</dbReference>
<comment type="similarity">
    <text evidence="2">Belongs to the bacterial solute-binding protein 2 family.</text>
</comment>